<keyword evidence="3" id="KW-1185">Reference proteome</keyword>
<evidence type="ECO:0000256" key="1">
    <source>
        <dbReference type="SAM" id="MobiDB-lite"/>
    </source>
</evidence>
<dbReference type="RefSeq" id="WP_205940840.1">
    <property type="nucleotide sequence ID" value="NZ_QGNY01000023.1"/>
</dbReference>
<feature type="non-terminal residue" evidence="2">
    <location>
        <position position="1"/>
    </location>
</feature>
<feature type="region of interest" description="Disordered" evidence="1">
    <location>
        <begin position="23"/>
        <end position="54"/>
    </location>
</feature>
<gene>
    <name evidence="2" type="ORF">DF947_22075</name>
</gene>
<evidence type="ECO:0000313" key="3">
    <source>
        <dbReference type="Proteomes" id="UP000245391"/>
    </source>
</evidence>
<proteinExistence type="predicted"/>
<reference evidence="3" key="1">
    <citation type="submission" date="2018-05" db="EMBL/GenBank/DDBJ databases">
        <title>Pedobacter paludis sp. nov., isolated from wetland soil.</title>
        <authorList>
            <person name="Zhang Y."/>
        </authorList>
    </citation>
    <scope>NUCLEOTIDE SEQUENCE [LARGE SCALE GENOMIC DNA]</scope>
    <source>
        <strain evidence="3">R-8</strain>
    </source>
</reference>
<sequence length="84" mass="9776">KRRRKIKNILFGSCEKIPTFALPTETKGKESRNGGCRKDRKKRLKRAESDRRPERLRAPKVPEIYKGCREAIAEQVLKRDVNVA</sequence>
<dbReference type="EMBL" id="QGNY01000023">
    <property type="protein sequence ID" value="PWS29620.1"/>
    <property type="molecule type" value="Genomic_DNA"/>
</dbReference>
<organism evidence="2 3">
    <name type="scientific">Pedobacter paludis</name>
    <dbReference type="NCBI Taxonomy" id="2203212"/>
    <lineage>
        <taxon>Bacteria</taxon>
        <taxon>Pseudomonadati</taxon>
        <taxon>Bacteroidota</taxon>
        <taxon>Sphingobacteriia</taxon>
        <taxon>Sphingobacteriales</taxon>
        <taxon>Sphingobacteriaceae</taxon>
        <taxon>Pedobacter</taxon>
    </lineage>
</organism>
<accession>A0A317ERS3</accession>
<evidence type="ECO:0000313" key="2">
    <source>
        <dbReference type="EMBL" id="PWS29620.1"/>
    </source>
</evidence>
<comment type="caution">
    <text evidence="2">The sequence shown here is derived from an EMBL/GenBank/DDBJ whole genome shotgun (WGS) entry which is preliminary data.</text>
</comment>
<dbReference type="Proteomes" id="UP000245391">
    <property type="component" value="Unassembled WGS sequence"/>
</dbReference>
<dbReference type="AlphaFoldDB" id="A0A317ERS3"/>
<name>A0A317ERS3_9SPHI</name>
<protein>
    <submittedName>
        <fullName evidence="2">Uncharacterized protein</fullName>
    </submittedName>
</protein>